<feature type="region of interest" description="Disordered" evidence="1">
    <location>
        <begin position="1"/>
        <end position="33"/>
    </location>
</feature>
<dbReference type="InterPro" id="IPR036116">
    <property type="entry name" value="FN3_sf"/>
</dbReference>
<dbReference type="SUPFAM" id="SSF49265">
    <property type="entry name" value="Fibronectin type III"/>
    <property type="match status" value="1"/>
</dbReference>
<feature type="domain" description="FlgD/Vpr Ig-like" evidence="2">
    <location>
        <begin position="170"/>
        <end position="219"/>
    </location>
</feature>
<evidence type="ECO:0000313" key="3">
    <source>
        <dbReference type="EMBL" id="TMQ50185.1"/>
    </source>
</evidence>
<accession>A0A538SFP6</accession>
<dbReference type="Pfam" id="PF13860">
    <property type="entry name" value="FlgD_ig"/>
    <property type="match status" value="1"/>
</dbReference>
<dbReference type="AlphaFoldDB" id="A0A538SFP6"/>
<dbReference type="InterPro" id="IPR025965">
    <property type="entry name" value="FlgD/Vpr_Ig-like"/>
</dbReference>
<proteinExistence type="predicted"/>
<sequence length="233" mass="25116">MPAPTPGARATTRGERSAPTSRAPGTGSTPRRLARWTTFHHRRPQASAPTRSPAVSWAARYQIQMTTRSATLGDFASGALFDPPAPDTAGTLQRFPVARLSPGTRYYFAIRTRDHSGNWSATSSLVVNTPPGRLRPPRPEGGRPEIVTRIEPGRLPVALEWHAPEIAGAGARAIEVYDVSGRRLRRFGLGAGADGVLSWDGRDESGHRLPAGLYFARLTSGSLRAQARVVLLP</sequence>
<evidence type="ECO:0000259" key="2">
    <source>
        <dbReference type="Pfam" id="PF13860"/>
    </source>
</evidence>
<dbReference type="EMBL" id="VBOS01000422">
    <property type="protein sequence ID" value="TMQ50185.1"/>
    <property type="molecule type" value="Genomic_DNA"/>
</dbReference>
<evidence type="ECO:0000313" key="4">
    <source>
        <dbReference type="Proteomes" id="UP000317716"/>
    </source>
</evidence>
<reference evidence="3 4" key="1">
    <citation type="journal article" date="2019" name="Nat. Microbiol.">
        <title>Mediterranean grassland soil C-N compound turnover is dependent on rainfall and depth, and is mediated by genomically divergent microorganisms.</title>
        <authorList>
            <person name="Diamond S."/>
            <person name="Andeer P.F."/>
            <person name="Li Z."/>
            <person name="Crits-Christoph A."/>
            <person name="Burstein D."/>
            <person name="Anantharaman K."/>
            <person name="Lane K.R."/>
            <person name="Thomas B.C."/>
            <person name="Pan C."/>
            <person name="Northen T.R."/>
            <person name="Banfield J.F."/>
        </authorList>
    </citation>
    <scope>NUCLEOTIDE SEQUENCE [LARGE SCALE GENOMIC DNA]</scope>
    <source>
        <strain evidence="3">WS_2</strain>
    </source>
</reference>
<comment type="caution">
    <text evidence="3">The sequence shown here is derived from an EMBL/GenBank/DDBJ whole genome shotgun (WGS) entry which is preliminary data.</text>
</comment>
<dbReference type="InterPro" id="IPR013783">
    <property type="entry name" value="Ig-like_fold"/>
</dbReference>
<name>A0A538SFP6_UNCEI</name>
<protein>
    <recommendedName>
        <fullName evidence="2">FlgD/Vpr Ig-like domain-containing protein</fullName>
    </recommendedName>
</protein>
<organism evidence="3 4">
    <name type="scientific">Eiseniibacteriota bacterium</name>
    <dbReference type="NCBI Taxonomy" id="2212470"/>
    <lineage>
        <taxon>Bacteria</taxon>
        <taxon>Candidatus Eiseniibacteriota</taxon>
    </lineage>
</organism>
<gene>
    <name evidence="3" type="ORF">E6K72_11685</name>
</gene>
<dbReference type="Proteomes" id="UP000317716">
    <property type="component" value="Unassembled WGS sequence"/>
</dbReference>
<dbReference type="Gene3D" id="2.60.40.4070">
    <property type="match status" value="1"/>
</dbReference>
<evidence type="ECO:0000256" key="1">
    <source>
        <dbReference type="SAM" id="MobiDB-lite"/>
    </source>
</evidence>
<feature type="region of interest" description="Disordered" evidence="1">
    <location>
        <begin position="121"/>
        <end position="144"/>
    </location>
</feature>
<dbReference type="Gene3D" id="2.60.40.10">
    <property type="entry name" value="Immunoglobulins"/>
    <property type="match status" value="1"/>
</dbReference>